<feature type="region of interest" description="Disordered" evidence="1">
    <location>
        <begin position="1"/>
        <end position="30"/>
    </location>
</feature>
<dbReference type="EMBL" id="JFZZ01000048">
    <property type="protein sequence ID" value="KAK95794.1"/>
    <property type="molecule type" value="Genomic_DNA"/>
</dbReference>
<comment type="caution">
    <text evidence="2">The sequence shown here is derived from an EMBL/GenBank/DDBJ whole genome shotgun (WGS) entry which is preliminary data.</text>
</comment>
<evidence type="ECO:0000313" key="2">
    <source>
        <dbReference type="EMBL" id="KAK95794.1"/>
    </source>
</evidence>
<protein>
    <submittedName>
        <fullName evidence="2">Uncharacterized protein</fullName>
    </submittedName>
</protein>
<name>A0A158M4V1_9BORD</name>
<sequence length="78" mass="8368">MLKGKHRSWKLGRVGRAARQRGKPGILTGLGAGGGPAAFCRPPARSRQGTGLARIAAARPQAFAVHLAAYRARYRSRF</sequence>
<dbReference type="Proteomes" id="UP000026682">
    <property type="component" value="Unassembled WGS sequence"/>
</dbReference>
<dbReference type="PATRIC" id="fig|1331206.3.peg.1278"/>
<reference evidence="2 3" key="1">
    <citation type="submission" date="2014-03" db="EMBL/GenBank/DDBJ databases">
        <title>Genome sequence of Bordetella holmseii.</title>
        <authorList>
            <person name="Harvill E."/>
            <person name="Goodfield L.L."/>
            <person name="Ivanov Y."/>
            <person name="Meyer J.A."/>
            <person name="Newth C."/>
            <person name="Cassiday P."/>
            <person name="Tondella M.L."/>
            <person name="Liao P."/>
            <person name="Zimmerman J."/>
            <person name="Meert K."/>
            <person name="Wessel D."/>
            <person name="Berger J."/>
            <person name="Dean J.M."/>
            <person name="Holubkov R."/>
            <person name="Burr J."/>
            <person name="Liu T."/>
            <person name="Brinkac L.M."/>
            <person name="Sanka R."/>
            <person name="Kim M."/>
            <person name="Losada L."/>
        </authorList>
    </citation>
    <scope>NUCLEOTIDE SEQUENCE [LARGE SCALE GENOMIC DNA]</scope>
    <source>
        <strain evidence="2 3">CDC-H585-BH</strain>
    </source>
</reference>
<feature type="compositionally biased region" description="Basic residues" evidence="1">
    <location>
        <begin position="1"/>
        <end position="10"/>
    </location>
</feature>
<accession>A0A158M4V1</accession>
<dbReference type="AlphaFoldDB" id="A0A158M4V1"/>
<organism evidence="2 3">
    <name type="scientific">Bordetella holmesii CDC-H585-BH</name>
    <dbReference type="NCBI Taxonomy" id="1331206"/>
    <lineage>
        <taxon>Bacteria</taxon>
        <taxon>Pseudomonadati</taxon>
        <taxon>Pseudomonadota</taxon>
        <taxon>Betaproteobacteria</taxon>
        <taxon>Burkholderiales</taxon>
        <taxon>Alcaligenaceae</taxon>
        <taxon>Bordetella</taxon>
    </lineage>
</organism>
<evidence type="ECO:0000313" key="3">
    <source>
        <dbReference type="Proteomes" id="UP000026682"/>
    </source>
</evidence>
<proteinExistence type="predicted"/>
<gene>
    <name evidence="2" type="ORF">L497_2695</name>
</gene>
<evidence type="ECO:0000256" key="1">
    <source>
        <dbReference type="SAM" id="MobiDB-lite"/>
    </source>
</evidence>